<dbReference type="Pfam" id="PF01757">
    <property type="entry name" value="Acyl_transf_3"/>
    <property type="match status" value="1"/>
</dbReference>
<dbReference type="GO" id="GO:0016020">
    <property type="term" value="C:membrane"/>
    <property type="evidence" value="ECO:0007669"/>
    <property type="project" value="TreeGrafter"/>
</dbReference>
<dbReference type="RefSeq" id="WP_035736683.1">
    <property type="nucleotide sequence ID" value="NZ_JACTRV010000014.1"/>
</dbReference>
<keyword evidence="4" id="KW-0012">Acyltransferase</keyword>
<keyword evidence="1" id="KW-1133">Transmembrane helix</keyword>
<dbReference type="GO" id="GO:0009103">
    <property type="term" value="P:lipopolysaccharide biosynthetic process"/>
    <property type="evidence" value="ECO:0007669"/>
    <property type="project" value="TreeGrafter"/>
</dbReference>
<keyword evidence="1" id="KW-0472">Membrane</keyword>
<dbReference type="Pfam" id="PF19040">
    <property type="entry name" value="SGNH"/>
    <property type="match status" value="1"/>
</dbReference>
<dbReference type="InterPro" id="IPR043968">
    <property type="entry name" value="SGNH"/>
</dbReference>
<keyword evidence="1" id="KW-0812">Transmembrane</keyword>
<dbReference type="AlphaFoldDB" id="A0AAW3DAB3"/>
<feature type="transmembrane region" description="Helical" evidence="1">
    <location>
        <begin position="12"/>
        <end position="28"/>
    </location>
</feature>
<proteinExistence type="predicted"/>
<dbReference type="InterPro" id="IPR002656">
    <property type="entry name" value="Acyl_transf_3_dom"/>
</dbReference>
<feature type="transmembrane region" description="Helical" evidence="1">
    <location>
        <begin position="367"/>
        <end position="389"/>
    </location>
</feature>
<feature type="transmembrane region" description="Helical" evidence="1">
    <location>
        <begin position="242"/>
        <end position="259"/>
    </location>
</feature>
<organism evidence="4 5">
    <name type="scientific">Francisella philomiragia</name>
    <dbReference type="NCBI Taxonomy" id="28110"/>
    <lineage>
        <taxon>Bacteria</taxon>
        <taxon>Pseudomonadati</taxon>
        <taxon>Pseudomonadota</taxon>
        <taxon>Gammaproteobacteria</taxon>
        <taxon>Thiotrichales</taxon>
        <taxon>Francisellaceae</taxon>
        <taxon>Francisella</taxon>
    </lineage>
</organism>
<dbReference type="PANTHER" id="PTHR23028">
    <property type="entry name" value="ACETYLTRANSFERASE"/>
    <property type="match status" value="1"/>
</dbReference>
<feature type="transmembrane region" description="Helical" evidence="1">
    <location>
        <begin position="148"/>
        <end position="166"/>
    </location>
</feature>
<feature type="domain" description="Acyltransferase 3" evidence="2">
    <location>
        <begin position="8"/>
        <end position="352"/>
    </location>
</feature>
<feature type="transmembrane region" description="Helical" evidence="1">
    <location>
        <begin position="271"/>
        <end position="292"/>
    </location>
</feature>
<feature type="transmembrane region" description="Helical" evidence="1">
    <location>
        <begin position="34"/>
        <end position="54"/>
    </location>
</feature>
<dbReference type="GO" id="GO:0016747">
    <property type="term" value="F:acyltransferase activity, transferring groups other than amino-acyl groups"/>
    <property type="evidence" value="ECO:0007669"/>
    <property type="project" value="InterPro"/>
</dbReference>
<name>A0AAW3DAB3_9GAMM</name>
<keyword evidence="4" id="KW-0808">Transferase</keyword>
<sequence length="663" mass="76922">MSNIGYRKDIDGLRAFAVIFVILFHLDISWVKSGFLGVDIFFVISGFLITSIVIRDLENNSFSMKSFYLRRMRRILPPLIIVLIFSTLFAFLILLPQDLNDYVKTLISAIASLSNIYFFKYLSFGYFTSDSSIIPLLHTWSLGVEEQFYTFWPLLLVFIFNLGISWKRNQEISFYKKIMVLSIIFFLLSIFCFRYLSYFQITNFFNAQEYYYFPLTRAFELLFGCILGIYLTRKESKIDNVVLLNILALLSLVLMLYPILFKSSSYPSNWMIMSCLGATLFIYIGSGYNVNFSMVHRIFSLRPIVSIGLISYSLYLWHWPIIAYVNYLSIDKTVLIKIAIFLVSIILAMFTYFFVEKPFRYKFKLSFVKTFLLMWLLPLLLTIGLAISLKPYHKIDNIDAKIFTATDKQNILQVSDLLNQWSKYRCYMQNDGTTPAKYLHRLADRKHCLIGDLNSDDKVNIALLGDSHGNRTAFMLDVWLKELGAKAYVSNFSSGPYLHGMSGDYKFRVDMIDEMIREKSYKYYVLSAYWEAYSLQKLSEAIQEILSAGSIPVIILDTPVLNMTTYKQKVCVDALTTKSDCFFKLTEKQIKTDEYIEGLKNKFKSLIIINPSKVLNENGRYPTSVDDVQIYGTGDKNHITYEAAYLIAKLYQKKYGNPLQQIV</sequence>
<evidence type="ECO:0000313" key="4">
    <source>
        <dbReference type="EMBL" id="KFJ42315.1"/>
    </source>
</evidence>
<dbReference type="Proteomes" id="UP000029117">
    <property type="component" value="Unassembled WGS sequence"/>
</dbReference>
<accession>A0AAW3DAB3</accession>
<feature type="transmembrane region" description="Helical" evidence="1">
    <location>
        <begin position="210"/>
        <end position="230"/>
    </location>
</feature>
<feature type="transmembrane region" description="Helical" evidence="1">
    <location>
        <begin position="178"/>
        <end position="198"/>
    </location>
</feature>
<evidence type="ECO:0000259" key="3">
    <source>
        <dbReference type="Pfam" id="PF19040"/>
    </source>
</evidence>
<feature type="transmembrane region" description="Helical" evidence="1">
    <location>
        <begin position="75"/>
        <end position="95"/>
    </location>
</feature>
<gene>
    <name evidence="4" type="ORF">DR78_470</name>
</gene>
<dbReference type="InterPro" id="IPR050879">
    <property type="entry name" value="Acyltransferase_3"/>
</dbReference>
<feature type="transmembrane region" description="Helical" evidence="1">
    <location>
        <begin position="334"/>
        <end position="355"/>
    </location>
</feature>
<evidence type="ECO:0000259" key="2">
    <source>
        <dbReference type="Pfam" id="PF01757"/>
    </source>
</evidence>
<comment type="caution">
    <text evidence="4">The sequence shown here is derived from an EMBL/GenBank/DDBJ whole genome shotgun (WGS) entry which is preliminary data.</text>
</comment>
<dbReference type="PANTHER" id="PTHR23028:SF53">
    <property type="entry name" value="ACYL_TRANSF_3 DOMAIN-CONTAINING PROTEIN"/>
    <property type="match status" value="1"/>
</dbReference>
<evidence type="ECO:0000256" key="1">
    <source>
        <dbReference type="SAM" id="Phobius"/>
    </source>
</evidence>
<dbReference type="EMBL" id="JOUE01000006">
    <property type="protein sequence ID" value="KFJ42315.1"/>
    <property type="molecule type" value="Genomic_DNA"/>
</dbReference>
<reference evidence="4 5" key="1">
    <citation type="submission" date="2014-04" db="EMBL/GenBank/DDBJ databases">
        <authorList>
            <person name="Bishop-Lilly K.A."/>
            <person name="Broomall S.M."/>
            <person name="Chain P.S."/>
            <person name="Chertkov O."/>
            <person name="Coyne S.R."/>
            <person name="Daligault H.E."/>
            <person name="Davenport K.W."/>
            <person name="Erkkila T."/>
            <person name="Frey K.G."/>
            <person name="Gibbons H.S."/>
            <person name="Gu W."/>
            <person name="Jaissle J."/>
            <person name="Johnson S.L."/>
            <person name="Koroleva G.I."/>
            <person name="Ladner J.T."/>
            <person name="Lo C.-C."/>
            <person name="Minogue T.D."/>
            <person name="Munk C."/>
            <person name="Palacios G.F."/>
            <person name="Redden C.L."/>
            <person name="Rosenzweig C.N."/>
            <person name="Scholz M.B."/>
            <person name="Teshima H."/>
            <person name="Xu Y."/>
        </authorList>
    </citation>
    <scope>NUCLEOTIDE SEQUENCE [LARGE SCALE GENOMIC DNA]</scope>
    <source>
        <strain evidence="4 5">FAJ</strain>
    </source>
</reference>
<protein>
    <submittedName>
        <fullName evidence="4">Acyltransferase family protein</fullName>
    </submittedName>
</protein>
<feature type="transmembrane region" description="Helical" evidence="1">
    <location>
        <begin position="304"/>
        <end position="322"/>
    </location>
</feature>
<feature type="domain" description="SGNH" evidence="3">
    <location>
        <begin position="443"/>
        <end position="652"/>
    </location>
</feature>
<evidence type="ECO:0000313" key="5">
    <source>
        <dbReference type="Proteomes" id="UP000029117"/>
    </source>
</evidence>